<evidence type="ECO:0000256" key="5">
    <source>
        <dbReference type="SAM" id="SignalP"/>
    </source>
</evidence>
<keyword evidence="3" id="KW-1133">Transmembrane helix</keyword>
<feature type="signal peptide" evidence="5">
    <location>
        <begin position="1"/>
        <end position="17"/>
    </location>
</feature>
<dbReference type="InterPro" id="IPR001828">
    <property type="entry name" value="ANF_lig-bd_rcpt"/>
</dbReference>
<dbReference type="InterPro" id="IPR015683">
    <property type="entry name" value="Ionotropic_Glu_rcpt"/>
</dbReference>
<evidence type="ECO:0000256" key="1">
    <source>
        <dbReference type="ARBA" id="ARBA00004370"/>
    </source>
</evidence>
<dbReference type="Pfam" id="PF01094">
    <property type="entry name" value="ANF_receptor"/>
    <property type="match status" value="1"/>
</dbReference>
<evidence type="ECO:0000313" key="7">
    <source>
        <dbReference type="Proteomes" id="UP001652623"/>
    </source>
</evidence>
<dbReference type="GeneID" id="112490026"/>
<dbReference type="Proteomes" id="UP001652623">
    <property type="component" value="Chromosome 1"/>
</dbReference>
<keyword evidence="5" id="KW-0732">Signal</keyword>
<proteinExistence type="predicted"/>
<evidence type="ECO:0000313" key="8">
    <source>
        <dbReference type="RefSeq" id="XP_060672909.1"/>
    </source>
</evidence>
<dbReference type="PANTHER" id="PTHR34836">
    <property type="entry name" value="OS06G0188250 PROTEIN"/>
    <property type="match status" value="1"/>
</dbReference>
<dbReference type="InterPro" id="IPR044440">
    <property type="entry name" value="GABAb_receptor_plant_PBP1"/>
</dbReference>
<keyword evidence="2" id="KW-0812">Transmembrane</keyword>
<keyword evidence="7" id="KW-1185">Reference proteome</keyword>
<comment type="subcellular location">
    <subcellularLocation>
        <location evidence="1">Membrane</location>
    </subcellularLocation>
</comment>
<evidence type="ECO:0000256" key="4">
    <source>
        <dbReference type="ARBA" id="ARBA00023136"/>
    </source>
</evidence>
<evidence type="ECO:0000259" key="6">
    <source>
        <dbReference type="Pfam" id="PF01094"/>
    </source>
</evidence>
<reference evidence="7" key="1">
    <citation type="submission" date="2025-05" db="UniProtKB">
        <authorList>
            <consortium name="RefSeq"/>
        </authorList>
    </citation>
    <scope>NUCLEOTIDE SEQUENCE [LARGE SCALE GENOMIC DNA]</scope>
</reference>
<dbReference type="Gene3D" id="3.40.190.10">
    <property type="entry name" value="Periplasmic binding protein-like II"/>
    <property type="match status" value="1"/>
</dbReference>
<feature type="domain" description="Receptor ligand binding region" evidence="6">
    <location>
        <begin position="56"/>
        <end position="399"/>
    </location>
</feature>
<dbReference type="CDD" id="cd19990">
    <property type="entry name" value="PBP1_GABAb_receptor_plant"/>
    <property type="match status" value="1"/>
</dbReference>
<gene>
    <name evidence="8" type="primary">LOC112490026</name>
</gene>
<feature type="chain" id="PRO_5046608635" evidence="5">
    <location>
        <begin position="18"/>
        <end position="536"/>
    </location>
</feature>
<protein>
    <submittedName>
        <fullName evidence="8">Glutamate receptor 2.8-like</fullName>
    </submittedName>
</protein>
<dbReference type="Gene3D" id="3.40.50.2300">
    <property type="match status" value="2"/>
</dbReference>
<accession>A0ABM4A851</accession>
<evidence type="ECO:0000256" key="3">
    <source>
        <dbReference type="ARBA" id="ARBA00022989"/>
    </source>
</evidence>
<name>A0ABM4A851_ZIZJJ</name>
<keyword evidence="4" id="KW-0472">Membrane</keyword>
<dbReference type="PANTHER" id="PTHR34836:SF7">
    <property type="entry name" value="RECEPTOR LIGAND BINDING REGION DOMAIN-CONTAINING PROTEIN"/>
    <property type="match status" value="1"/>
</dbReference>
<reference evidence="8" key="2">
    <citation type="submission" date="2025-08" db="UniProtKB">
        <authorList>
            <consortium name="RefSeq"/>
        </authorList>
    </citation>
    <scope>IDENTIFICATION</scope>
    <source>
        <tissue evidence="8">Seedling</tissue>
    </source>
</reference>
<dbReference type="SUPFAM" id="SSF53822">
    <property type="entry name" value="Periplasmic binding protein-like I"/>
    <property type="match status" value="1"/>
</dbReference>
<sequence>MAIHLILSIILFGLTLCFEPSNSVENGSTGSKKMVPVGVILDQDSGVGKMGKSYIAMAVSDFYARYADYKTRLNPAAMKNSVKDPVVAASAALELMKNERVQILIGPQTSEEAKFAINLGNKAQIPIISISAPSPSLSPNQNPFFIRACQGDYSQIKPLTSIFQTFGWRQAIVIYEDTEFGNGLIPYLTDSLQQIETRVLYRSPISPSSTRLNISKELENIKAMDTKVILVHMTALLGSQLFVLAKHAGMISEGYVWIVTTELSTLLGLDPLEKKVIDSMHGVLGVRAYVPNTKTLQDFKTRWNLKRINLFGLWAYDTIWALAKAVELISHESSNASTQSVSSRNSTTTGKVFGLIVSESGKGLLQKLQSTRLEGLSGQFRLIRRQLKVEKYEIINFRGSKSGESETVIGYWMPKKGISADLVENGKVANSSSLEELKQRIIWPGNHHPQVPPKGWVIPAPGKKLRIGVPQTTAGFREFLNIKWDPETFKVTNISGFSYDVFMAALDQLPFKVPHEFFADENNATYDDLLYQIKLQ</sequence>
<organism evidence="7 8">
    <name type="scientific">Ziziphus jujuba</name>
    <name type="common">Chinese jujube</name>
    <name type="synonym">Ziziphus sativa</name>
    <dbReference type="NCBI Taxonomy" id="326968"/>
    <lineage>
        <taxon>Eukaryota</taxon>
        <taxon>Viridiplantae</taxon>
        <taxon>Streptophyta</taxon>
        <taxon>Embryophyta</taxon>
        <taxon>Tracheophyta</taxon>
        <taxon>Spermatophyta</taxon>
        <taxon>Magnoliopsida</taxon>
        <taxon>eudicotyledons</taxon>
        <taxon>Gunneridae</taxon>
        <taxon>Pentapetalae</taxon>
        <taxon>rosids</taxon>
        <taxon>fabids</taxon>
        <taxon>Rosales</taxon>
        <taxon>Rhamnaceae</taxon>
        <taxon>Paliureae</taxon>
        <taxon>Ziziphus</taxon>
    </lineage>
</organism>
<dbReference type="InterPro" id="IPR028082">
    <property type="entry name" value="Peripla_BP_I"/>
</dbReference>
<dbReference type="RefSeq" id="XP_060672909.1">
    <property type="nucleotide sequence ID" value="XM_060816926.1"/>
</dbReference>
<evidence type="ECO:0000256" key="2">
    <source>
        <dbReference type="ARBA" id="ARBA00022692"/>
    </source>
</evidence>